<organism evidence="1 2">
    <name type="scientific">Streptococcus canis</name>
    <dbReference type="NCBI Taxonomy" id="1329"/>
    <lineage>
        <taxon>Bacteria</taxon>
        <taxon>Bacillati</taxon>
        <taxon>Bacillota</taxon>
        <taxon>Bacilli</taxon>
        <taxon>Lactobacillales</taxon>
        <taxon>Streptococcaceae</taxon>
        <taxon>Streptococcus</taxon>
    </lineage>
</organism>
<comment type="caution">
    <text evidence="1">The sequence shown here is derived from an EMBL/GenBank/DDBJ whole genome shotgun (WGS) entry which is preliminary data.</text>
</comment>
<dbReference type="EMBL" id="JAGQEX010000004">
    <property type="protein sequence ID" value="MDV5976378.1"/>
    <property type="molecule type" value="Genomic_DNA"/>
</dbReference>
<evidence type="ECO:0000313" key="1">
    <source>
        <dbReference type="EMBL" id="MDV5976378.1"/>
    </source>
</evidence>
<accession>A0AAE4Q6F5</accession>
<dbReference type="AlphaFoldDB" id="A0AAE4Q6F5"/>
<name>A0AAE4Q6F5_STRCB</name>
<dbReference type="RefSeq" id="WP_317609689.1">
    <property type="nucleotide sequence ID" value="NZ_JAGQEX010000004.1"/>
</dbReference>
<gene>
    <name evidence="1" type="ORF">KB584_02645</name>
</gene>
<protein>
    <submittedName>
        <fullName evidence="1">Uncharacterized protein</fullName>
    </submittedName>
</protein>
<sequence length="264" mass="31085">MGNLKYVVQDDSLLVSYLGKIRRIELPKCHSVEDLIHYISINKDKVFGIKQTLSNQFFMYTVGKYLFRIPQQEEESLKRYFPKAIQLSREEEKRLKQNLLINHLEGSYYVEVTEQQTIQQLREGISIYHALDKVETELTLPTINRFLDINILKNIYFESLIETFDIINNQRKNTLKIYTPEKEIYNFEDNNIDRLIFKAIKGLMESKLSYGNIGIGRSKEESYKDYLTKQGNNSIPVYCQDSLALHLGLVLTKRRKNEYSEICT</sequence>
<dbReference type="Proteomes" id="UP001186118">
    <property type="component" value="Unassembled WGS sequence"/>
</dbReference>
<proteinExistence type="predicted"/>
<reference evidence="1" key="1">
    <citation type="submission" date="2021-04" db="EMBL/GenBank/DDBJ databases">
        <title>Draft genomes of 20 S. canis strains.</title>
        <authorList>
            <person name="Pagnossin D."/>
            <person name="Weir W."/>
            <person name="Smith A."/>
            <person name="Ure R."/>
            <person name="Oravcova K."/>
        </authorList>
    </citation>
    <scope>NUCLEOTIDE SEQUENCE</scope>
    <source>
        <strain evidence="1">284</strain>
    </source>
</reference>
<evidence type="ECO:0000313" key="2">
    <source>
        <dbReference type="Proteomes" id="UP001186118"/>
    </source>
</evidence>